<evidence type="ECO:0000313" key="3">
    <source>
        <dbReference type="Proteomes" id="UP001341245"/>
    </source>
</evidence>
<organism evidence="2 3">
    <name type="scientific">Aureobasidium pullulans</name>
    <name type="common">Black yeast</name>
    <name type="synonym">Pullularia pullulans</name>
    <dbReference type="NCBI Taxonomy" id="5580"/>
    <lineage>
        <taxon>Eukaryota</taxon>
        <taxon>Fungi</taxon>
        <taxon>Dikarya</taxon>
        <taxon>Ascomycota</taxon>
        <taxon>Pezizomycotina</taxon>
        <taxon>Dothideomycetes</taxon>
        <taxon>Dothideomycetidae</taxon>
        <taxon>Dothideales</taxon>
        <taxon>Saccotheciaceae</taxon>
        <taxon>Aureobasidium</taxon>
    </lineage>
</organism>
<feature type="signal peptide" evidence="1">
    <location>
        <begin position="1"/>
        <end position="22"/>
    </location>
</feature>
<feature type="chain" id="PRO_5046891827" description="Ubiquitin 3 binding protein But2 C-terminal domain-containing protein" evidence="1">
    <location>
        <begin position="23"/>
        <end position="245"/>
    </location>
</feature>
<reference evidence="2 3" key="1">
    <citation type="submission" date="2023-11" db="EMBL/GenBank/DDBJ databases">
        <title>Draft genome sequence and annotation of the polyextremotolerant black yeast-like fungus Aureobasidium pullulans NRRL 62042.</title>
        <authorList>
            <person name="Dielentheis-Frenken M.R.E."/>
            <person name="Wibberg D."/>
            <person name="Blank L.M."/>
            <person name="Tiso T."/>
        </authorList>
    </citation>
    <scope>NUCLEOTIDE SEQUENCE [LARGE SCALE GENOMIC DNA]</scope>
    <source>
        <strain evidence="2 3">NRRL 62042</strain>
    </source>
</reference>
<dbReference type="EMBL" id="JASGXD010000006">
    <property type="protein sequence ID" value="KAK6005251.1"/>
    <property type="molecule type" value="Genomic_DNA"/>
</dbReference>
<evidence type="ECO:0000313" key="2">
    <source>
        <dbReference type="EMBL" id="KAK6005251.1"/>
    </source>
</evidence>
<gene>
    <name evidence="2" type="ORF">QM012_008030</name>
</gene>
<keyword evidence="1" id="KW-0732">Signal</keyword>
<protein>
    <recommendedName>
        <fullName evidence="4">Ubiquitin 3 binding protein But2 C-terminal domain-containing protein</fullName>
    </recommendedName>
</protein>
<dbReference type="Proteomes" id="UP001341245">
    <property type="component" value="Unassembled WGS sequence"/>
</dbReference>
<evidence type="ECO:0000256" key="1">
    <source>
        <dbReference type="SAM" id="SignalP"/>
    </source>
</evidence>
<evidence type="ECO:0008006" key="4">
    <source>
        <dbReference type="Google" id="ProtNLM"/>
    </source>
</evidence>
<proteinExistence type="predicted"/>
<name>A0ABR0TLC8_AURPU</name>
<sequence length="245" mass="25736">MYSRNITYIWALLAIGLTIVSGLPSLQLDNDEFECESWDAEANSTQVTPSTSAKMTTTPTSLVRQTSIITSSSHGTFITSVRIAQASSTGEPSPTNSFVAPVNSFIPVTPPSYAFYLQSSGTGYSDGLYAKVNAGAGGVATFTTRKSSATKFTIDSSGDLVEQSPSQGYVAALDPNNNPHKVVFNAYGGSSSTERLNCQRQNGVLSCGVNGVQYHAASCGNDGALYFTRTTAAGCIMISLVPVFS</sequence>
<accession>A0ABR0TLC8</accession>
<keyword evidence="3" id="KW-1185">Reference proteome</keyword>
<comment type="caution">
    <text evidence="2">The sequence shown here is derived from an EMBL/GenBank/DDBJ whole genome shotgun (WGS) entry which is preliminary data.</text>
</comment>